<protein>
    <submittedName>
        <fullName evidence="4">Transposase</fullName>
    </submittedName>
</protein>
<evidence type="ECO:0000259" key="3">
    <source>
        <dbReference type="Pfam" id="PF13359"/>
    </source>
</evidence>
<name>A0A9D6LRG4_9BACT</name>
<keyword evidence="2" id="KW-0479">Metal-binding</keyword>
<evidence type="ECO:0000256" key="2">
    <source>
        <dbReference type="ARBA" id="ARBA00022723"/>
    </source>
</evidence>
<dbReference type="GO" id="GO:0046872">
    <property type="term" value="F:metal ion binding"/>
    <property type="evidence" value="ECO:0007669"/>
    <property type="project" value="UniProtKB-KW"/>
</dbReference>
<evidence type="ECO:0000313" key="5">
    <source>
        <dbReference type="Proteomes" id="UP000808388"/>
    </source>
</evidence>
<feature type="domain" description="DDE Tnp4" evidence="3">
    <location>
        <begin position="144"/>
        <end position="296"/>
    </location>
</feature>
<comment type="caution">
    <text evidence="4">The sequence shown here is derived from an EMBL/GenBank/DDBJ whole genome shotgun (WGS) entry which is preliminary data.</text>
</comment>
<dbReference type="AlphaFoldDB" id="A0A9D6LRG4"/>
<proteinExistence type="predicted"/>
<dbReference type="Pfam" id="PF13359">
    <property type="entry name" value="DDE_Tnp_4"/>
    <property type="match status" value="1"/>
</dbReference>
<reference evidence="4" key="1">
    <citation type="submission" date="2020-07" db="EMBL/GenBank/DDBJ databases">
        <title>Huge and variable diversity of episymbiotic CPR bacteria and DPANN archaea in groundwater ecosystems.</title>
        <authorList>
            <person name="He C.Y."/>
            <person name="Keren R."/>
            <person name="Whittaker M."/>
            <person name="Farag I.F."/>
            <person name="Doudna J."/>
            <person name="Cate J.H.D."/>
            <person name="Banfield J.F."/>
        </authorList>
    </citation>
    <scope>NUCLEOTIDE SEQUENCE</scope>
    <source>
        <strain evidence="4">NC_groundwater_972_Pr1_S-0.2um_49_27</strain>
    </source>
</reference>
<comment type="cofactor">
    <cofactor evidence="1">
        <name>a divalent metal cation</name>
        <dbReference type="ChEBI" id="CHEBI:60240"/>
    </cofactor>
</comment>
<gene>
    <name evidence="4" type="ORF">HY220_03075</name>
</gene>
<organism evidence="4 5">
    <name type="scientific">Candidatus Sungiibacteriota bacterium</name>
    <dbReference type="NCBI Taxonomy" id="2750080"/>
    <lineage>
        <taxon>Bacteria</taxon>
        <taxon>Candidatus Sungiibacteriota</taxon>
    </lineage>
</organism>
<sequence>MKTREYVGMFFGKPYLFRRLTTLSLEEFEMLREKLEPAWKESERKRLDARKNRKRKVGQGRPYELGSFRNLLFVTVIYLRTHASVELLSLLMRVDKDAVRRPITRILPLIQDRFIPDTPLLSGRINTLDELLKDFPELEDVIFDGSEFPIRRPKHRQKQSYSGKKKRHTKKSVIALDKKTKLIIGVSPPRRGKIHDKKQLEKTRWDQKLPASIGRYGDLGYYGMKGSHWHLPHKKPKGGMLTRWQKTLNKRFAKERIVVEHGIRGIKIFRRIGEVITSKSDELFSTTLLAAANLSNFKRLVRQGLG</sequence>
<dbReference type="EMBL" id="JACQCQ010000011">
    <property type="protein sequence ID" value="MBI3627696.1"/>
    <property type="molecule type" value="Genomic_DNA"/>
</dbReference>
<accession>A0A9D6LRG4</accession>
<dbReference type="Proteomes" id="UP000808388">
    <property type="component" value="Unassembled WGS sequence"/>
</dbReference>
<dbReference type="InterPro" id="IPR027806">
    <property type="entry name" value="HARBI1_dom"/>
</dbReference>
<evidence type="ECO:0000256" key="1">
    <source>
        <dbReference type="ARBA" id="ARBA00001968"/>
    </source>
</evidence>
<evidence type="ECO:0000313" key="4">
    <source>
        <dbReference type="EMBL" id="MBI3627696.1"/>
    </source>
</evidence>